<dbReference type="AlphaFoldDB" id="A0AAD5MHZ9"/>
<protein>
    <submittedName>
        <fullName evidence="1">Uncharacterized protein</fullName>
    </submittedName>
</protein>
<sequence length="174" mass="20269">MARRRLPINAGPQGVKETVLCVEDEYPLAGQERPGRVFLGKRRTLVMKTTLENDRISGRVETSRKRPRLEPPPSAFVINSIYRNSAFAERFRADIKDKKPFPHWQLRDFLHVDPFVLERIEAELISYPSGNRKENDLYSLLQTPDLQTIDKAEHPAIAEFRYLSSRYLLCRIVF</sequence>
<organism evidence="1 2">
    <name type="scientific">Parelaphostrongylus tenuis</name>
    <name type="common">Meningeal worm</name>
    <dbReference type="NCBI Taxonomy" id="148309"/>
    <lineage>
        <taxon>Eukaryota</taxon>
        <taxon>Metazoa</taxon>
        <taxon>Ecdysozoa</taxon>
        <taxon>Nematoda</taxon>
        <taxon>Chromadorea</taxon>
        <taxon>Rhabditida</taxon>
        <taxon>Rhabditina</taxon>
        <taxon>Rhabditomorpha</taxon>
        <taxon>Strongyloidea</taxon>
        <taxon>Metastrongylidae</taxon>
        <taxon>Parelaphostrongylus</taxon>
    </lineage>
</organism>
<dbReference type="Proteomes" id="UP001196413">
    <property type="component" value="Unassembled WGS sequence"/>
</dbReference>
<keyword evidence="2" id="KW-1185">Reference proteome</keyword>
<accession>A0AAD5MHZ9</accession>
<comment type="caution">
    <text evidence="1">The sequence shown here is derived from an EMBL/GenBank/DDBJ whole genome shotgun (WGS) entry which is preliminary data.</text>
</comment>
<dbReference type="EMBL" id="JAHQIW010000416">
    <property type="protein sequence ID" value="KAJ1348004.1"/>
    <property type="molecule type" value="Genomic_DNA"/>
</dbReference>
<reference evidence="1" key="1">
    <citation type="submission" date="2021-06" db="EMBL/GenBank/DDBJ databases">
        <title>Parelaphostrongylus tenuis whole genome reference sequence.</title>
        <authorList>
            <person name="Garwood T.J."/>
            <person name="Larsen P.A."/>
            <person name="Fountain-Jones N.M."/>
            <person name="Garbe J.R."/>
            <person name="Macchietto M.G."/>
            <person name="Kania S.A."/>
            <person name="Gerhold R.W."/>
            <person name="Richards J.E."/>
            <person name="Wolf T.M."/>
        </authorList>
    </citation>
    <scope>NUCLEOTIDE SEQUENCE</scope>
    <source>
        <strain evidence="1">MNPRO001-30</strain>
        <tissue evidence="1">Meninges</tissue>
    </source>
</reference>
<name>A0AAD5MHZ9_PARTN</name>
<proteinExistence type="predicted"/>
<evidence type="ECO:0000313" key="2">
    <source>
        <dbReference type="Proteomes" id="UP001196413"/>
    </source>
</evidence>
<gene>
    <name evidence="1" type="ORF">KIN20_003212</name>
</gene>
<evidence type="ECO:0000313" key="1">
    <source>
        <dbReference type="EMBL" id="KAJ1348004.1"/>
    </source>
</evidence>
<dbReference type="Gene3D" id="2.60.120.620">
    <property type="entry name" value="q2cbj1_9rhob like domain"/>
    <property type="match status" value="1"/>
</dbReference>